<sequence>MINMAAKELPAKVETGVKDRVDATRDSVKKEVDIVKTFVKDITT</sequence>
<evidence type="ECO:0000313" key="1">
    <source>
        <dbReference type="EMBL" id="GAI94238.1"/>
    </source>
</evidence>
<dbReference type="EMBL" id="BARW01024643">
    <property type="protein sequence ID" value="GAI94238.1"/>
    <property type="molecule type" value="Genomic_DNA"/>
</dbReference>
<protein>
    <submittedName>
        <fullName evidence="1">Uncharacterized protein</fullName>
    </submittedName>
</protein>
<dbReference type="AlphaFoldDB" id="X1SMR9"/>
<reference evidence="1" key="1">
    <citation type="journal article" date="2014" name="Front. Microbiol.">
        <title>High frequency of phylogenetically diverse reductive dehalogenase-homologous genes in deep subseafloor sedimentary metagenomes.</title>
        <authorList>
            <person name="Kawai M."/>
            <person name="Futagami T."/>
            <person name="Toyoda A."/>
            <person name="Takaki Y."/>
            <person name="Nishi S."/>
            <person name="Hori S."/>
            <person name="Arai W."/>
            <person name="Tsubouchi T."/>
            <person name="Morono Y."/>
            <person name="Uchiyama I."/>
            <person name="Ito T."/>
            <person name="Fujiyama A."/>
            <person name="Inagaki F."/>
            <person name="Takami H."/>
        </authorList>
    </citation>
    <scope>NUCLEOTIDE SEQUENCE</scope>
    <source>
        <strain evidence="1">Expedition CK06-06</strain>
    </source>
</reference>
<feature type="non-terminal residue" evidence="1">
    <location>
        <position position="44"/>
    </location>
</feature>
<accession>X1SMR9</accession>
<proteinExistence type="predicted"/>
<name>X1SMR9_9ZZZZ</name>
<comment type="caution">
    <text evidence="1">The sequence shown here is derived from an EMBL/GenBank/DDBJ whole genome shotgun (WGS) entry which is preliminary data.</text>
</comment>
<gene>
    <name evidence="1" type="ORF">S12H4_40584</name>
</gene>
<organism evidence="1">
    <name type="scientific">marine sediment metagenome</name>
    <dbReference type="NCBI Taxonomy" id="412755"/>
    <lineage>
        <taxon>unclassified sequences</taxon>
        <taxon>metagenomes</taxon>
        <taxon>ecological metagenomes</taxon>
    </lineage>
</organism>